<dbReference type="EMBL" id="LJHD01000253">
    <property type="protein sequence ID" value="ONI39750.1"/>
    <property type="molecule type" value="Genomic_DNA"/>
</dbReference>
<protein>
    <submittedName>
        <fullName evidence="1">23S rRNA (Uracil-5-)-methyltransferase RumA</fullName>
    </submittedName>
</protein>
<name>A0ACC8XB20_9FIRM</name>
<comment type="caution">
    <text evidence="1">The sequence shown here is derived from an EMBL/GenBank/DDBJ whole genome shotgun (WGS) entry which is preliminary data.</text>
</comment>
<sequence>MKEKLVLEGTIEKVLFPNKGIINIENKIVNVRDALVGQQLKVELSKRKRKGMWEGKVLELINNPEYFKTADCKYYGQCGGCSLQQLPYKQQLIHKHTQVKTLLEDLGEYKDLGIVSSPLEFEYRNKMEFSFGNEYKDGSMTLGMHKKRRMYDIITVDGCKIVNEDFSKILRVILNSLNCLPFYDKKNHKGYLRYLIIRKSEYNGDLLINLVTSSQIEYDFTDLTNHITKLDTQGKIIGFLHTISDTLSDAVKPDSIKILYGQDYLEERLLGLTFKISPFSFFQTNTKGAEVLYNTALGLLENLNDKVVFDLYCGTGTITQIVATKARKVYGIEIVEEAVDKAQENVILNNIKNCTFLVGDVLQLVDCLEEQPDIIILDPPREGIHPKAIQKIINFKANEILYISCKPTSLARDLTVFKESGYKIEKICCVDMFPQTNHIETIALMTK</sequence>
<evidence type="ECO:0000313" key="1">
    <source>
        <dbReference type="EMBL" id="ONI39750.1"/>
    </source>
</evidence>
<reference evidence="1" key="1">
    <citation type="submission" date="2016-08" db="EMBL/GenBank/DDBJ databases">
        <authorList>
            <person name="Ngugi D.K."/>
            <person name="Miyake S."/>
            <person name="Stingl U."/>
        </authorList>
    </citation>
    <scope>NUCLEOTIDE SEQUENCE</scope>
    <source>
        <strain evidence="1">SCG-D08WGA-EpuloA1</strain>
    </source>
</reference>
<organism evidence="1 2">
    <name type="scientific">Candidatus Epulonipiscium fishelsonii</name>
    <dbReference type="NCBI Taxonomy" id="77094"/>
    <lineage>
        <taxon>Bacteria</taxon>
        <taxon>Bacillati</taxon>
        <taxon>Bacillota</taxon>
        <taxon>Clostridia</taxon>
        <taxon>Lachnospirales</taxon>
        <taxon>Lachnospiraceae</taxon>
        <taxon>Candidatus Epulonipiscium</taxon>
    </lineage>
</organism>
<gene>
    <name evidence="1" type="ORF">AN640_01645</name>
</gene>
<dbReference type="Proteomes" id="UP000188637">
    <property type="component" value="Unassembled WGS sequence"/>
</dbReference>
<accession>A0ACC8XB20</accession>
<evidence type="ECO:0000313" key="2">
    <source>
        <dbReference type="Proteomes" id="UP000188637"/>
    </source>
</evidence>
<proteinExistence type="predicted"/>
<keyword evidence="2" id="KW-1185">Reference proteome</keyword>